<proteinExistence type="inferred from homology"/>
<organism evidence="7 8">
    <name type="scientific">Lentibacillus salinarum</name>
    <dbReference type="NCBI Taxonomy" id="446820"/>
    <lineage>
        <taxon>Bacteria</taxon>
        <taxon>Bacillati</taxon>
        <taxon>Bacillota</taxon>
        <taxon>Bacilli</taxon>
        <taxon>Bacillales</taxon>
        <taxon>Bacillaceae</taxon>
        <taxon>Lentibacillus</taxon>
    </lineage>
</organism>
<evidence type="ECO:0000259" key="6">
    <source>
        <dbReference type="Pfam" id="PF01555"/>
    </source>
</evidence>
<dbReference type="InterPro" id="IPR002295">
    <property type="entry name" value="N4/N6-MTase_EcoPI_Mod-like"/>
</dbReference>
<evidence type="ECO:0000313" key="8">
    <source>
        <dbReference type="Proteomes" id="UP001597178"/>
    </source>
</evidence>
<evidence type="ECO:0000256" key="1">
    <source>
        <dbReference type="ARBA" id="ARBA00006594"/>
    </source>
</evidence>
<dbReference type="EMBL" id="JBHTNH010000028">
    <property type="protein sequence ID" value="MFD1362774.1"/>
    <property type="molecule type" value="Genomic_DNA"/>
</dbReference>
<reference evidence="8" key="1">
    <citation type="journal article" date="2019" name="Int. J. Syst. Evol. Microbiol.">
        <title>The Global Catalogue of Microorganisms (GCM) 10K type strain sequencing project: providing services to taxonomists for standard genome sequencing and annotation.</title>
        <authorList>
            <consortium name="The Broad Institute Genomics Platform"/>
            <consortium name="The Broad Institute Genome Sequencing Center for Infectious Disease"/>
            <person name="Wu L."/>
            <person name="Ma J."/>
        </authorList>
    </citation>
    <scope>NUCLEOTIDE SEQUENCE [LARGE SCALE GENOMIC DNA]</scope>
    <source>
        <strain evidence="8">CCUG 54822</strain>
    </source>
</reference>
<feature type="domain" description="DNA methylase N-4/N-6" evidence="6">
    <location>
        <begin position="111"/>
        <end position="414"/>
    </location>
</feature>
<dbReference type="Proteomes" id="UP001597178">
    <property type="component" value="Unassembled WGS sequence"/>
</dbReference>
<keyword evidence="5" id="KW-0680">Restriction system</keyword>
<dbReference type="InterPro" id="IPR002941">
    <property type="entry name" value="DNA_methylase_N4/N6"/>
</dbReference>
<dbReference type="PROSITE" id="PS00092">
    <property type="entry name" value="N6_MTASE"/>
    <property type="match status" value="1"/>
</dbReference>
<evidence type="ECO:0000256" key="4">
    <source>
        <dbReference type="ARBA" id="ARBA00022691"/>
    </source>
</evidence>
<dbReference type="Pfam" id="PF01555">
    <property type="entry name" value="N6_N4_Mtase"/>
    <property type="match status" value="1"/>
</dbReference>
<evidence type="ECO:0000256" key="3">
    <source>
        <dbReference type="ARBA" id="ARBA00022679"/>
    </source>
</evidence>
<comment type="similarity">
    <text evidence="1">Belongs to the N(4)/N(6)-methyltransferase family.</text>
</comment>
<keyword evidence="4" id="KW-0949">S-adenosyl-L-methionine</keyword>
<dbReference type="PRINTS" id="PR00506">
    <property type="entry name" value="D21N6MTFRASE"/>
</dbReference>
<dbReference type="InterPro" id="IPR029063">
    <property type="entry name" value="SAM-dependent_MTases_sf"/>
</dbReference>
<dbReference type="PIRSF" id="PIRSF015855">
    <property type="entry name" value="TypeIII_Mtase_mKpnI"/>
    <property type="match status" value="1"/>
</dbReference>
<dbReference type="InterPro" id="IPR002052">
    <property type="entry name" value="DNA_methylase_N6_adenine_CS"/>
</dbReference>
<name>A0ABW3ZX17_9BACI</name>
<evidence type="ECO:0000256" key="5">
    <source>
        <dbReference type="ARBA" id="ARBA00022747"/>
    </source>
</evidence>
<dbReference type="RefSeq" id="WP_382401650.1">
    <property type="nucleotide sequence ID" value="NZ_JBHTNH010000028.1"/>
</dbReference>
<keyword evidence="8" id="KW-1185">Reference proteome</keyword>
<evidence type="ECO:0000256" key="2">
    <source>
        <dbReference type="ARBA" id="ARBA00022603"/>
    </source>
</evidence>
<dbReference type="Gene3D" id="3.40.50.150">
    <property type="entry name" value="Vaccinia Virus protein VP39"/>
    <property type="match status" value="1"/>
</dbReference>
<dbReference type="EC" id="2.1.1.-" evidence="7"/>
<keyword evidence="2 7" id="KW-0489">Methyltransferase</keyword>
<dbReference type="GO" id="GO:0032259">
    <property type="term" value="P:methylation"/>
    <property type="evidence" value="ECO:0007669"/>
    <property type="project" value="UniProtKB-KW"/>
</dbReference>
<gene>
    <name evidence="7" type="ORF">ACFQ4A_14025</name>
</gene>
<dbReference type="GO" id="GO:0008168">
    <property type="term" value="F:methyltransferase activity"/>
    <property type="evidence" value="ECO:0007669"/>
    <property type="project" value="UniProtKB-KW"/>
</dbReference>
<comment type="caution">
    <text evidence="7">The sequence shown here is derived from an EMBL/GenBank/DDBJ whole genome shotgun (WGS) entry which is preliminary data.</text>
</comment>
<keyword evidence="3 7" id="KW-0808">Transferase</keyword>
<accession>A0ABW3ZX17</accession>
<protein>
    <submittedName>
        <fullName evidence="7">Site-specific DNA-methyltransferase</fullName>
        <ecNumber evidence="7">2.1.1.-</ecNumber>
    </submittedName>
</protein>
<evidence type="ECO:0000313" key="7">
    <source>
        <dbReference type="EMBL" id="MFD1362774.1"/>
    </source>
</evidence>
<dbReference type="SUPFAM" id="SSF53335">
    <property type="entry name" value="S-adenosyl-L-methionine-dependent methyltransferases"/>
    <property type="match status" value="1"/>
</dbReference>
<sequence length="611" mass="70922">MSINLSKQKRDELISNINSIKSFIEEKSDDENARQLLSYVSELEKEVYGKKYGLVFEEHKESIDEILEEKTPVLRENRDLFINNDGDMNFLIEGDNLATLQTLKKTHTGKIDLIYIDPPYNIKKQGFVYDDKKVDNNDTFRHSKWISFMYKRLKLAKDLLSDTGIIFVSIDDNEQANLKMIMNEVFGENNFIAQIIWERAFSPVNLKKHFSENHDYLLCYAAKNKELTKSNGLPRNEYSDSRYSNPDNDYRGPWTSSDLTVGPAVEENVYEITTPSGKKLSPPSGRSWVVSKDRFDELNEDNRIWFGKSGNNVPRLKKFLSEVKEGITPLTIWKHDEVDHSQTASKNLKEIFEGNSVFTYPKPVKLIKRILQLYTTSNSIVLDFFAGSGTTGQAVLELNKEDGGNRNFILCTNNENNICKDVTYERMKRIINGYPFKGKKSTNLFEKKLNMTVLKQSQKLLQKIEVIKKQEKENYDNIKTTMKDNKLLVNGIKNYDGFTEGTNASLKYFKIDFVPISEKLYYEYADELLKHVRELVELENGINFTDNQEIEIILTDDELEAFMQNPDRNSKCRAIYLGHDVLFSAEQGQYFKQKNIKVNIIPDYYYKELRG</sequence>